<reference evidence="1" key="1">
    <citation type="journal article" date="2010" name="Science">
        <title>Plasticity of animal genome architecture unmasked by rapid evolution of a pelagic tunicate.</title>
        <authorList>
            <person name="Denoeud F."/>
            <person name="Henriet S."/>
            <person name="Mungpakdee S."/>
            <person name="Aury J.M."/>
            <person name="Da Silva C."/>
            <person name="Brinkmann H."/>
            <person name="Mikhaleva J."/>
            <person name="Olsen L.C."/>
            <person name="Jubin C."/>
            <person name="Canestro C."/>
            <person name="Bouquet J.M."/>
            <person name="Danks G."/>
            <person name="Poulain J."/>
            <person name="Campsteijn C."/>
            <person name="Adamski M."/>
            <person name="Cross I."/>
            <person name="Yadetie F."/>
            <person name="Muffato M."/>
            <person name="Louis A."/>
            <person name="Butcher S."/>
            <person name="Tsagkogeorga G."/>
            <person name="Konrad A."/>
            <person name="Singh S."/>
            <person name="Jensen M.F."/>
            <person name="Cong E.H."/>
            <person name="Eikeseth-Otteraa H."/>
            <person name="Noel B."/>
            <person name="Anthouard V."/>
            <person name="Porcel B.M."/>
            <person name="Kachouri-Lafond R."/>
            <person name="Nishino A."/>
            <person name="Ugolini M."/>
            <person name="Chourrout P."/>
            <person name="Nishida H."/>
            <person name="Aasland R."/>
            <person name="Huzurbazar S."/>
            <person name="Westhof E."/>
            <person name="Delsuc F."/>
            <person name="Lehrach H."/>
            <person name="Reinhardt R."/>
            <person name="Weissenbach J."/>
            <person name="Roy S.W."/>
            <person name="Artiguenave F."/>
            <person name="Postlethwait J.H."/>
            <person name="Manak J.R."/>
            <person name="Thompson E.M."/>
            <person name="Jaillon O."/>
            <person name="Du Pasquier L."/>
            <person name="Boudinot P."/>
            <person name="Liberles D.A."/>
            <person name="Volff J.N."/>
            <person name="Philippe H."/>
            <person name="Lenhard B."/>
            <person name="Roest Crollius H."/>
            <person name="Wincker P."/>
            <person name="Chourrout D."/>
        </authorList>
    </citation>
    <scope>NUCLEOTIDE SEQUENCE [LARGE SCALE GENOMIC DNA]</scope>
</reference>
<evidence type="ECO:0000313" key="1">
    <source>
        <dbReference type="EMBL" id="CBY39598.1"/>
    </source>
</evidence>
<organism evidence="1">
    <name type="scientific">Oikopleura dioica</name>
    <name type="common">Tunicate</name>
    <dbReference type="NCBI Taxonomy" id="34765"/>
    <lineage>
        <taxon>Eukaryota</taxon>
        <taxon>Metazoa</taxon>
        <taxon>Chordata</taxon>
        <taxon>Tunicata</taxon>
        <taxon>Appendicularia</taxon>
        <taxon>Copelata</taxon>
        <taxon>Oikopleuridae</taxon>
        <taxon>Oikopleura</taxon>
    </lineage>
</organism>
<feature type="non-terminal residue" evidence="1">
    <location>
        <position position="1"/>
    </location>
</feature>
<dbReference type="EMBL" id="FN655587">
    <property type="protein sequence ID" value="CBY39598.1"/>
    <property type="molecule type" value="Genomic_DNA"/>
</dbReference>
<name>E4YVW3_OIKDI</name>
<sequence>PKYRTGDKADYPDGYPKYGQRLKKKIIDLDIKV</sequence>
<dbReference type="AlphaFoldDB" id="E4YVW3"/>
<accession>E4YVW3</accession>
<gene>
    <name evidence="1" type="ORF">GSOID_T00020173001</name>
</gene>
<dbReference type="Proteomes" id="UP000011014">
    <property type="component" value="Unassembled WGS sequence"/>
</dbReference>
<protein>
    <submittedName>
        <fullName evidence="1">Uncharacterized protein</fullName>
    </submittedName>
</protein>
<proteinExistence type="predicted"/>